<reference evidence="5 6" key="1">
    <citation type="submission" date="2020-05" db="EMBL/GenBank/DDBJ databases">
        <authorList>
            <person name="Mo P."/>
        </authorList>
    </citation>
    <scope>NUCLEOTIDE SEQUENCE [LARGE SCALE GENOMIC DNA]</scope>
    <source>
        <strain evidence="5 6">Gen01</strain>
    </source>
</reference>
<evidence type="ECO:0000256" key="1">
    <source>
        <dbReference type="ARBA" id="ARBA00023015"/>
    </source>
</evidence>
<dbReference type="PROSITE" id="PS50949">
    <property type="entry name" value="HTH_GNTR"/>
    <property type="match status" value="1"/>
</dbReference>
<dbReference type="SMART" id="SM00895">
    <property type="entry name" value="FCD"/>
    <property type="match status" value="1"/>
</dbReference>
<evidence type="ECO:0000259" key="4">
    <source>
        <dbReference type="PROSITE" id="PS50949"/>
    </source>
</evidence>
<accession>A0A6M6JLG1</accession>
<dbReference type="Proteomes" id="UP000505377">
    <property type="component" value="Chromosome"/>
</dbReference>
<dbReference type="PANTHER" id="PTHR43537">
    <property type="entry name" value="TRANSCRIPTIONAL REGULATOR, GNTR FAMILY"/>
    <property type="match status" value="1"/>
</dbReference>
<dbReference type="Gene3D" id="1.10.10.10">
    <property type="entry name" value="Winged helix-like DNA-binding domain superfamily/Winged helix DNA-binding domain"/>
    <property type="match status" value="1"/>
</dbReference>
<evidence type="ECO:0000313" key="5">
    <source>
        <dbReference type="EMBL" id="QJY48033.1"/>
    </source>
</evidence>
<dbReference type="SMART" id="SM00345">
    <property type="entry name" value="HTH_GNTR"/>
    <property type="match status" value="1"/>
</dbReference>
<dbReference type="InterPro" id="IPR008920">
    <property type="entry name" value="TF_FadR/GntR_C"/>
</dbReference>
<proteinExistence type="predicted"/>
<dbReference type="PANTHER" id="PTHR43537:SF24">
    <property type="entry name" value="GLUCONATE OPERON TRANSCRIPTIONAL REPRESSOR"/>
    <property type="match status" value="1"/>
</dbReference>
<evidence type="ECO:0000313" key="6">
    <source>
        <dbReference type="Proteomes" id="UP000505377"/>
    </source>
</evidence>
<dbReference type="SUPFAM" id="SSF46785">
    <property type="entry name" value="Winged helix' DNA-binding domain"/>
    <property type="match status" value="1"/>
</dbReference>
<dbReference type="Pfam" id="PF07729">
    <property type="entry name" value="FCD"/>
    <property type="match status" value="1"/>
</dbReference>
<dbReference type="GO" id="GO:0003700">
    <property type="term" value="F:DNA-binding transcription factor activity"/>
    <property type="evidence" value="ECO:0007669"/>
    <property type="project" value="InterPro"/>
</dbReference>
<dbReference type="InterPro" id="IPR011711">
    <property type="entry name" value="GntR_C"/>
</dbReference>
<sequence>MRASDIAYEHLRAEIIDWVLEPGTPLNEIETAERIGVSRTPVREALARLTAEGLVASIGRTARVAPLSRERIIELYELREALETSAAKFAARRRDPARFQALLDRFRVDPDDGEPDPQRAFLLAGALDEAIDEAAGSRYIRAELDDLRGQMARVRNHSQASATRLRRAGEEQILIIEAILAGDETLAVHATAVHVHNSLVSILEFLPQASADAGAGPRS</sequence>
<dbReference type="PRINTS" id="PR00035">
    <property type="entry name" value="HTHGNTR"/>
</dbReference>
<dbReference type="InterPro" id="IPR036388">
    <property type="entry name" value="WH-like_DNA-bd_sf"/>
</dbReference>
<keyword evidence="3" id="KW-0804">Transcription</keyword>
<organism evidence="5 6">
    <name type="scientific">Pseudonocardia broussonetiae</name>
    <dbReference type="NCBI Taxonomy" id="2736640"/>
    <lineage>
        <taxon>Bacteria</taxon>
        <taxon>Bacillati</taxon>
        <taxon>Actinomycetota</taxon>
        <taxon>Actinomycetes</taxon>
        <taxon>Pseudonocardiales</taxon>
        <taxon>Pseudonocardiaceae</taxon>
        <taxon>Pseudonocardia</taxon>
    </lineage>
</organism>
<dbReference type="RefSeq" id="WP_172161297.1">
    <property type="nucleotide sequence ID" value="NZ_CP053564.1"/>
</dbReference>
<keyword evidence="2" id="KW-0238">DNA-binding</keyword>
<dbReference type="Pfam" id="PF00392">
    <property type="entry name" value="GntR"/>
    <property type="match status" value="1"/>
</dbReference>
<dbReference type="AlphaFoldDB" id="A0A6M6JLG1"/>
<keyword evidence="6" id="KW-1185">Reference proteome</keyword>
<dbReference type="GO" id="GO:0003677">
    <property type="term" value="F:DNA binding"/>
    <property type="evidence" value="ECO:0007669"/>
    <property type="project" value="UniProtKB-KW"/>
</dbReference>
<dbReference type="InterPro" id="IPR036390">
    <property type="entry name" value="WH_DNA-bd_sf"/>
</dbReference>
<name>A0A6M6JLG1_9PSEU</name>
<evidence type="ECO:0000256" key="3">
    <source>
        <dbReference type="ARBA" id="ARBA00023163"/>
    </source>
</evidence>
<protein>
    <submittedName>
        <fullName evidence="5">GntR family transcriptional regulator</fullName>
    </submittedName>
</protein>
<keyword evidence="1" id="KW-0805">Transcription regulation</keyword>
<gene>
    <name evidence="5" type="ORF">HOP40_21365</name>
</gene>
<dbReference type="KEGG" id="pbro:HOP40_21365"/>
<dbReference type="EMBL" id="CP053564">
    <property type="protein sequence ID" value="QJY48033.1"/>
    <property type="molecule type" value="Genomic_DNA"/>
</dbReference>
<evidence type="ECO:0000256" key="2">
    <source>
        <dbReference type="ARBA" id="ARBA00023125"/>
    </source>
</evidence>
<feature type="domain" description="HTH gntR-type" evidence="4">
    <location>
        <begin position="1"/>
        <end position="67"/>
    </location>
</feature>
<dbReference type="InterPro" id="IPR000524">
    <property type="entry name" value="Tscrpt_reg_HTH_GntR"/>
</dbReference>
<dbReference type="SUPFAM" id="SSF48008">
    <property type="entry name" value="GntR ligand-binding domain-like"/>
    <property type="match status" value="1"/>
</dbReference>
<dbReference type="Gene3D" id="1.20.120.530">
    <property type="entry name" value="GntR ligand-binding domain-like"/>
    <property type="match status" value="1"/>
</dbReference>